<dbReference type="InterPro" id="IPR009444">
    <property type="entry name" value="Conjugal_tfr_TraD_a-type"/>
</dbReference>
<evidence type="ECO:0008006" key="3">
    <source>
        <dbReference type="Google" id="ProtNLM"/>
    </source>
</evidence>
<dbReference type="KEGG" id="sew:SeSA_C0005"/>
<dbReference type="EMBL" id="CP001126">
    <property type="protein sequence ID" value="ACF88621.1"/>
    <property type="molecule type" value="Genomic_DNA"/>
</dbReference>
<geneLocation type="plasmid" evidence="1 2">
    <name>pCVM19633_4</name>
</geneLocation>
<evidence type="ECO:0000313" key="1">
    <source>
        <dbReference type="EMBL" id="ACF88621.1"/>
    </source>
</evidence>
<dbReference type="HOGENOM" id="CLU_131822_0_0_6"/>
<dbReference type="Proteomes" id="UP000001865">
    <property type="component" value="Plasmid pCVM19633_4"/>
</dbReference>
<name>A0A0N1QS06_SALSV</name>
<gene>
    <name evidence="1" type="ordered locus">SeSA_C0005</name>
</gene>
<organism evidence="1 2">
    <name type="scientific">Salmonella schwarzengrund (strain CVM19633)</name>
    <dbReference type="NCBI Taxonomy" id="439843"/>
    <lineage>
        <taxon>Bacteria</taxon>
        <taxon>Pseudomonadati</taxon>
        <taxon>Pseudomonadota</taxon>
        <taxon>Gammaproteobacteria</taxon>
        <taxon>Enterobacterales</taxon>
        <taxon>Enterobacteriaceae</taxon>
        <taxon>Salmonella</taxon>
    </lineage>
</organism>
<dbReference type="Pfam" id="PF06412">
    <property type="entry name" value="TraD"/>
    <property type="match status" value="1"/>
</dbReference>
<sequence>MILRSHTQADKVILCTITTHINGKSAEVRMTNREDWLSAKIAYINGLKSPSEQQRLLVLLAEKKNRTTTDEKTLSALIRAEKTAEKAAAAKARVTAIIAAERKAAARAERKARDHELYKAAGLMIVAGLVDSKTGKPKFSAAELVGALAGIAELPRNHPKWQEWEKRGKELLTKDSA</sequence>
<evidence type="ECO:0000313" key="2">
    <source>
        <dbReference type="Proteomes" id="UP000001865"/>
    </source>
</evidence>
<keyword evidence="1" id="KW-0614">Plasmid</keyword>
<proteinExistence type="predicted"/>
<accession>A0A0N1QS06</accession>
<dbReference type="AlphaFoldDB" id="A0A0N1QS06"/>
<protein>
    <recommendedName>
        <fullName evidence="3">Conjugal transfer protein TraD</fullName>
    </recommendedName>
</protein>
<reference evidence="1 2" key="1">
    <citation type="journal article" date="2011" name="J. Bacteriol.">
        <title>Comparative genomics of 28 Salmonella enterica isolates: evidence for CRISPR-mediated adaptive sublineage evolution.</title>
        <authorList>
            <person name="Fricke W.F."/>
            <person name="Mammel M.K."/>
            <person name="McDermott P.F."/>
            <person name="Tartera C."/>
            <person name="White D.G."/>
            <person name="Leclerc J.E."/>
            <person name="Ravel J."/>
            <person name="Cebula T.A."/>
        </authorList>
    </citation>
    <scope>NUCLEOTIDE SEQUENCE [LARGE SCALE GENOMIC DNA]</scope>
    <source>
        <strain evidence="1 2">CVM19633</strain>
        <plasmid evidence="1 2">pCVM19633_4</plasmid>
    </source>
</reference>